<organism evidence="24 25">
    <name type="scientific">Rotaria magnacalcarata</name>
    <dbReference type="NCBI Taxonomy" id="392030"/>
    <lineage>
        <taxon>Eukaryota</taxon>
        <taxon>Metazoa</taxon>
        <taxon>Spiralia</taxon>
        <taxon>Gnathifera</taxon>
        <taxon>Rotifera</taxon>
        <taxon>Eurotatoria</taxon>
        <taxon>Bdelloidea</taxon>
        <taxon>Philodinida</taxon>
        <taxon>Philodinidae</taxon>
        <taxon>Rotaria</taxon>
    </lineage>
</organism>
<dbReference type="SMART" id="SM00330">
    <property type="entry name" value="PIPKc"/>
    <property type="match status" value="1"/>
</dbReference>
<accession>A0A815XF06</accession>
<evidence type="ECO:0000256" key="1">
    <source>
        <dbReference type="ARBA" id="ARBA00004123"/>
    </source>
</evidence>
<keyword evidence="5 20" id="KW-0808">Transferase</keyword>
<dbReference type="GO" id="GO:0051241">
    <property type="term" value="P:negative regulation of multicellular organismal process"/>
    <property type="evidence" value="ECO:0007669"/>
    <property type="project" value="UniProtKB-ARBA"/>
</dbReference>
<keyword evidence="11" id="KW-0862">Zinc</keyword>
<feature type="domain" description="C2H2-type" evidence="22">
    <location>
        <begin position="424"/>
        <end position="447"/>
    </location>
</feature>
<dbReference type="InterPro" id="IPR027483">
    <property type="entry name" value="PInositol-4-P-4/5-kinase_C_sf"/>
</dbReference>
<proteinExistence type="inferred from homology"/>
<evidence type="ECO:0000313" key="25">
    <source>
        <dbReference type="Proteomes" id="UP000663855"/>
    </source>
</evidence>
<feature type="region of interest" description="Disordered" evidence="21">
    <location>
        <begin position="815"/>
        <end position="862"/>
    </location>
</feature>
<dbReference type="GO" id="GO:0016308">
    <property type="term" value="F:1-phosphatidylinositol-4-phosphate 5-kinase activity"/>
    <property type="evidence" value="ECO:0007669"/>
    <property type="project" value="TreeGrafter"/>
</dbReference>
<dbReference type="GO" id="GO:0045596">
    <property type="term" value="P:negative regulation of cell differentiation"/>
    <property type="evidence" value="ECO:0007669"/>
    <property type="project" value="UniProtKB-ARBA"/>
</dbReference>
<comment type="catalytic activity">
    <reaction evidence="16">
        <text>a 1,2-diacyl-sn-glycero-3-phospho-(1D-myo-inositol-5-phosphate) + ATP = a 1,2-diacyl-sn-glycero-3-phospho-(1D-myo-inositol-4,5-bisphosphate) + ADP + H(+)</text>
        <dbReference type="Rhea" id="RHEA:12280"/>
        <dbReference type="ChEBI" id="CHEBI:15378"/>
        <dbReference type="ChEBI" id="CHEBI:30616"/>
        <dbReference type="ChEBI" id="CHEBI:57795"/>
        <dbReference type="ChEBI" id="CHEBI:58456"/>
        <dbReference type="ChEBI" id="CHEBI:456216"/>
        <dbReference type="EC" id="2.7.1.149"/>
    </reaction>
    <physiologicalReaction direction="left-to-right" evidence="16">
        <dbReference type="Rhea" id="RHEA:12281"/>
    </physiologicalReaction>
</comment>
<dbReference type="GO" id="GO:0016309">
    <property type="term" value="F:1-phosphatidylinositol-5-phosphate 4-kinase activity"/>
    <property type="evidence" value="ECO:0007669"/>
    <property type="project" value="UniProtKB-EC"/>
</dbReference>
<feature type="region of interest" description="Disordered" evidence="21">
    <location>
        <begin position="504"/>
        <end position="534"/>
    </location>
</feature>
<keyword evidence="12 20" id="KW-0067">ATP-binding</keyword>
<keyword evidence="6" id="KW-0479">Metal-binding</keyword>
<keyword evidence="7" id="KW-0677">Repeat</keyword>
<dbReference type="Proteomes" id="UP000663855">
    <property type="component" value="Unassembled WGS sequence"/>
</dbReference>
<comment type="catalytic activity">
    <reaction evidence="17">
        <text>1,2-dihexadecanoyl-sn-glycero-3-phospho-(1D-myo-inositol-5-phosphate) + GTP = 1,2-dihexadecanoyl-sn-glycero-3-phospho-(1D-myo-inositol-4,5-bisphosphate) + GDP + H(+)</text>
        <dbReference type="Rhea" id="RHEA:55964"/>
        <dbReference type="ChEBI" id="CHEBI:15378"/>
        <dbReference type="ChEBI" id="CHEBI:37565"/>
        <dbReference type="ChEBI" id="CHEBI:58189"/>
        <dbReference type="ChEBI" id="CHEBI:83423"/>
        <dbReference type="ChEBI" id="CHEBI:84968"/>
    </reaction>
    <physiologicalReaction direction="left-to-right" evidence="17">
        <dbReference type="Rhea" id="RHEA:55965"/>
    </physiologicalReaction>
</comment>
<evidence type="ECO:0000256" key="19">
    <source>
        <dbReference type="PROSITE-ProRule" id="PRU00042"/>
    </source>
</evidence>
<dbReference type="GO" id="GO:0003677">
    <property type="term" value="F:DNA binding"/>
    <property type="evidence" value="ECO:0007669"/>
    <property type="project" value="UniProtKB-ARBA"/>
</dbReference>
<dbReference type="PROSITE" id="PS51455">
    <property type="entry name" value="PIPK"/>
    <property type="match status" value="1"/>
</dbReference>
<dbReference type="FunFam" id="3.30.160.60:FF:000452">
    <property type="entry name" value="Transcription factor Ovo-like 2"/>
    <property type="match status" value="1"/>
</dbReference>
<feature type="compositionally biased region" description="Low complexity" evidence="21">
    <location>
        <begin position="832"/>
        <end position="842"/>
    </location>
</feature>
<evidence type="ECO:0000256" key="13">
    <source>
        <dbReference type="ARBA" id="ARBA00023098"/>
    </source>
</evidence>
<dbReference type="Gene3D" id="3.30.160.60">
    <property type="entry name" value="Classic Zinc Finger"/>
    <property type="match status" value="2"/>
</dbReference>
<dbReference type="FunFam" id="3.30.800.10:FF:000002">
    <property type="entry name" value="Phosphatidylinositol 5-phosphate 4-kinase type-2 beta"/>
    <property type="match status" value="1"/>
</dbReference>
<keyword evidence="9 19" id="KW-0863">Zinc-finger</keyword>
<evidence type="ECO:0000259" key="23">
    <source>
        <dbReference type="PROSITE" id="PS51455"/>
    </source>
</evidence>
<sequence>MIVASQRENDMHRSSMSKLSPDISSSSPFHLFRNKISNENIQFQYAPETSSFETLPQTRVHHEIKHKPESLWRTKLTMKTLLSMANRDEAQALKDKKPIDYHMFLSNKFNKNSLLQYDDHIDKKFIAHTKPTIEQQYNEQENRKLYKRLLNTMGLRKPVAIKQSEQIPIKIKRRTKTKPAVNVPKNIVLSSHDSTPCLTHDEFEKPVLINYQAVPISVLNKFISKIFDVRIQPYLVKRSNNYNMDQPLDLTVSHEQVIKNKKFTIEYLTSLNNNSTRYQSSSITRHYLHSSSPPLHPVENQLNHNDNHVSMNSRLNEHVVPNICSPPLANGRLEMVNGGYGIKNPLFDCATEALQIKYSNELNHGEEFFCGLCTKKFKLQRLLNRHLKNHSQVKRYLCTFCGKGFNDTFDLKRHTRTHTGVRPFQCDQCEKAFTQRCSLESHERKVHGLSHKFGYKTRRNKLYVCEDCGHTSIDPANHYGHIKVMHPYSSLIHRQYDRRQFKFDSNTSSTSSSNNNTLISTSERSFSSPFKNDRSKLMDGHKIKTKSKFKVRHQKHKLFRANEPLLSVLMWGVNFSIHELENVNIPVMLLPEHFKAYVKIRIDNQNFNKEVMPSHFKVKEYCPLVFRAFREYWKIHDSRFRDSLTEPLIPLSETTKSNLTLYQSSDRRFILKCIAKEDVEQIHNILPEYHRYIVETQGDTLLPHFYALYRLTVDDKESYVLVMRNVLSTKYKIHYKYDVKGSTVDRSATDKEKLNPCPTLKDNDFIEGKRTIDLGSEQKKIFMERLKRDVNFLVSQHKMDYSLLIGIHDLDQGGIERDQTTSSGDMNTSDLSGNESSEGSESPAQIGDDYSSDEPFTMRSSEASSRRELYNLGVIDILTYYGMKKKSAHVAKTKLSGSDADGISTVRPEIYARRFLDFIDRNFT</sequence>
<gene>
    <name evidence="24" type="ORF">CJN711_LOCUS30828</name>
</gene>
<keyword evidence="14" id="KW-0539">Nucleus</keyword>
<keyword evidence="8 20" id="KW-0547">Nucleotide-binding</keyword>
<dbReference type="InterPro" id="IPR036236">
    <property type="entry name" value="Znf_C2H2_sf"/>
</dbReference>
<evidence type="ECO:0000256" key="10">
    <source>
        <dbReference type="ARBA" id="ARBA00022777"/>
    </source>
</evidence>
<comment type="subcellular location">
    <subcellularLocation>
        <location evidence="2">Cytoplasm</location>
    </subcellularLocation>
    <subcellularLocation>
        <location evidence="1">Nucleus</location>
    </subcellularLocation>
</comment>
<reference evidence="24" key="1">
    <citation type="submission" date="2021-02" db="EMBL/GenBank/DDBJ databases">
        <authorList>
            <person name="Nowell W R."/>
        </authorList>
    </citation>
    <scope>NUCLEOTIDE SEQUENCE</scope>
</reference>
<feature type="domain" description="PIPK" evidence="23">
    <location>
        <begin position="561"/>
        <end position="923"/>
    </location>
</feature>
<dbReference type="InterPro" id="IPR023610">
    <property type="entry name" value="PInositol-4/5-P-5/4-kinase"/>
</dbReference>
<dbReference type="InterPro" id="IPR013087">
    <property type="entry name" value="Znf_C2H2_type"/>
</dbReference>
<dbReference type="AlphaFoldDB" id="A0A815XF06"/>
<keyword evidence="10 20" id="KW-0418">Kinase</keyword>
<evidence type="ECO:0000256" key="18">
    <source>
        <dbReference type="ARBA" id="ARBA00039039"/>
    </source>
</evidence>
<evidence type="ECO:0000256" key="11">
    <source>
        <dbReference type="ARBA" id="ARBA00022833"/>
    </source>
</evidence>
<dbReference type="InterPro" id="IPR002498">
    <property type="entry name" value="PInositol-4-P-4/5-kinase_core"/>
</dbReference>
<feature type="domain" description="C2H2-type" evidence="22">
    <location>
        <begin position="368"/>
        <end position="395"/>
    </location>
</feature>
<evidence type="ECO:0000256" key="6">
    <source>
        <dbReference type="ARBA" id="ARBA00022723"/>
    </source>
</evidence>
<dbReference type="GO" id="GO:0046854">
    <property type="term" value="P:phosphatidylinositol phosphate biosynthetic process"/>
    <property type="evidence" value="ECO:0007669"/>
    <property type="project" value="TreeGrafter"/>
</dbReference>
<dbReference type="Gene3D" id="3.30.800.10">
    <property type="entry name" value="Phosphatidylinositol Phosphate Kinase II Beta"/>
    <property type="match status" value="1"/>
</dbReference>
<comment type="catalytic activity">
    <reaction evidence="15">
        <text>1,2-dihexadecanoyl-sn-glycero-3-phospho-(1D-myo-inositol-5-phosphate) + ATP = 1,2-dihexadecanoyl-sn-glycero-3-phospho-(1D-myo-inositol-4,5-bisphosphate) + ADP + H(+)</text>
        <dbReference type="Rhea" id="RHEA:55992"/>
        <dbReference type="ChEBI" id="CHEBI:15378"/>
        <dbReference type="ChEBI" id="CHEBI:30616"/>
        <dbReference type="ChEBI" id="CHEBI:83423"/>
        <dbReference type="ChEBI" id="CHEBI:84968"/>
        <dbReference type="ChEBI" id="CHEBI:456216"/>
    </reaction>
    <physiologicalReaction direction="left-to-right" evidence="15">
        <dbReference type="Rhea" id="RHEA:55993"/>
    </physiologicalReaction>
</comment>
<feature type="compositionally biased region" description="Polar residues" evidence="21">
    <location>
        <begin position="820"/>
        <end position="831"/>
    </location>
</feature>
<evidence type="ECO:0000256" key="4">
    <source>
        <dbReference type="ARBA" id="ARBA00022490"/>
    </source>
</evidence>
<dbReference type="EMBL" id="CAJNOV010014601">
    <property type="protein sequence ID" value="CAF1556691.1"/>
    <property type="molecule type" value="Genomic_DNA"/>
</dbReference>
<evidence type="ECO:0000256" key="5">
    <source>
        <dbReference type="ARBA" id="ARBA00022679"/>
    </source>
</evidence>
<dbReference type="GO" id="GO:0005524">
    <property type="term" value="F:ATP binding"/>
    <property type="evidence" value="ECO:0007669"/>
    <property type="project" value="UniProtKB-UniRule"/>
</dbReference>
<feature type="compositionally biased region" description="Low complexity" evidence="21">
    <location>
        <begin position="14"/>
        <end position="24"/>
    </location>
</feature>
<dbReference type="SUPFAM" id="SSF57667">
    <property type="entry name" value="beta-beta-alpha zinc fingers"/>
    <property type="match status" value="1"/>
</dbReference>
<dbReference type="Pfam" id="PF00096">
    <property type="entry name" value="zf-C2H2"/>
    <property type="match status" value="2"/>
</dbReference>
<evidence type="ECO:0000256" key="3">
    <source>
        <dbReference type="ARBA" id="ARBA00006991"/>
    </source>
</evidence>
<dbReference type="PANTHER" id="PTHR23086">
    <property type="entry name" value="PHOSPHATIDYLINOSITOL-4-PHOSPHATE 5-KINASE"/>
    <property type="match status" value="1"/>
</dbReference>
<feature type="compositionally biased region" description="Low complexity" evidence="21">
    <location>
        <begin position="505"/>
        <end position="522"/>
    </location>
</feature>
<evidence type="ECO:0000256" key="7">
    <source>
        <dbReference type="ARBA" id="ARBA00022737"/>
    </source>
</evidence>
<dbReference type="GO" id="GO:0008270">
    <property type="term" value="F:zinc ion binding"/>
    <property type="evidence" value="ECO:0007669"/>
    <property type="project" value="UniProtKB-KW"/>
</dbReference>
<feature type="domain" description="C2H2-type" evidence="22">
    <location>
        <begin position="396"/>
        <end position="423"/>
    </location>
</feature>
<comment type="similarity">
    <text evidence="3">Belongs to the krueppel C2H2-type zinc-finger protein family.</text>
</comment>
<evidence type="ECO:0000259" key="22">
    <source>
        <dbReference type="PROSITE" id="PS50157"/>
    </source>
</evidence>
<dbReference type="GO" id="GO:0005634">
    <property type="term" value="C:nucleus"/>
    <property type="evidence" value="ECO:0007669"/>
    <property type="project" value="UniProtKB-SubCell"/>
</dbReference>
<keyword evidence="13" id="KW-0443">Lipid metabolism</keyword>
<feature type="region of interest" description="Disordered" evidence="21">
    <location>
        <begin position="1"/>
        <end position="24"/>
    </location>
</feature>
<comment type="caution">
    <text evidence="24">The sequence shown here is derived from an EMBL/GenBank/DDBJ whole genome shotgun (WGS) entry which is preliminary data.</text>
</comment>
<evidence type="ECO:0000256" key="8">
    <source>
        <dbReference type="ARBA" id="ARBA00022741"/>
    </source>
</evidence>
<evidence type="ECO:0000256" key="12">
    <source>
        <dbReference type="ARBA" id="ARBA00022840"/>
    </source>
</evidence>
<evidence type="ECO:0000256" key="14">
    <source>
        <dbReference type="ARBA" id="ARBA00023242"/>
    </source>
</evidence>
<dbReference type="EC" id="2.7.1.149" evidence="18"/>
<dbReference type="GO" id="GO:0005886">
    <property type="term" value="C:plasma membrane"/>
    <property type="evidence" value="ECO:0007669"/>
    <property type="project" value="TreeGrafter"/>
</dbReference>
<evidence type="ECO:0000256" key="2">
    <source>
        <dbReference type="ARBA" id="ARBA00004496"/>
    </source>
</evidence>
<dbReference type="GO" id="GO:0005737">
    <property type="term" value="C:cytoplasm"/>
    <property type="evidence" value="ECO:0007669"/>
    <property type="project" value="UniProtKB-SubCell"/>
</dbReference>
<dbReference type="Gene3D" id="3.30.810.10">
    <property type="entry name" value="2-Layer Sandwich"/>
    <property type="match status" value="1"/>
</dbReference>
<dbReference type="PROSITE" id="PS00028">
    <property type="entry name" value="ZINC_FINGER_C2H2_1"/>
    <property type="match status" value="3"/>
</dbReference>
<dbReference type="FunFam" id="3.30.160.60:FF:001250">
    <property type="entry name" value="putative transcription factor ovo-like protein 3"/>
    <property type="match status" value="1"/>
</dbReference>
<evidence type="ECO:0000256" key="17">
    <source>
        <dbReference type="ARBA" id="ARBA00036950"/>
    </source>
</evidence>
<dbReference type="GO" id="GO:0045892">
    <property type="term" value="P:negative regulation of DNA-templated transcription"/>
    <property type="evidence" value="ECO:0007669"/>
    <property type="project" value="UniProtKB-ARBA"/>
</dbReference>
<dbReference type="PROSITE" id="PS50157">
    <property type="entry name" value="ZINC_FINGER_C2H2_2"/>
    <property type="match status" value="3"/>
</dbReference>
<dbReference type="Pfam" id="PF01504">
    <property type="entry name" value="PIP5K"/>
    <property type="match status" value="1"/>
</dbReference>
<evidence type="ECO:0000313" key="24">
    <source>
        <dbReference type="EMBL" id="CAF1556691.1"/>
    </source>
</evidence>
<evidence type="ECO:0000256" key="21">
    <source>
        <dbReference type="SAM" id="MobiDB-lite"/>
    </source>
</evidence>
<dbReference type="SMART" id="SM00355">
    <property type="entry name" value="ZnF_C2H2"/>
    <property type="match status" value="4"/>
</dbReference>
<name>A0A815XF06_9BILA</name>
<evidence type="ECO:0000256" key="9">
    <source>
        <dbReference type="ARBA" id="ARBA00022771"/>
    </source>
</evidence>
<dbReference type="InterPro" id="IPR027484">
    <property type="entry name" value="PInositol-4-P-5-kinase_N"/>
</dbReference>
<protein>
    <recommendedName>
        <fullName evidence="18">1-phosphatidylinositol-5-phosphate 4-kinase</fullName>
        <ecNumber evidence="18">2.7.1.149</ecNumber>
    </recommendedName>
</protein>
<dbReference type="GO" id="GO:0010837">
    <property type="term" value="P:regulation of keratinocyte proliferation"/>
    <property type="evidence" value="ECO:0007669"/>
    <property type="project" value="UniProtKB-ARBA"/>
</dbReference>
<keyword evidence="4" id="KW-0963">Cytoplasm</keyword>
<evidence type="ECO:0000256" key="16">
    <source>
        <dbReference type="ARBA" id="ARBA00036698"/>
    </source>
</evidence>
<evidence type="ECO:0000256" key="20">
    <source>
        <dbReference type="PROSITE-ProRule" id="PRU00781"/>
    </source>
</evidence>
<dbReference type="PANTHER" id="PTHR23086:SF8">
    <property type="entry name" value="PHOSPHATIDYLINOSITOL 5-PHOSPHATE 4-KINASE, ISOFORM A"/>
    <property type="match status" value="1"/>
</dbReference>
<dbReference type="GO" id="GO:0009968">
    <property type="term" value="P:negative regulation of signal transduction"/>
    <property type="evidence" value="ECO:0007669"/>
    <property type="project" value="UniProtKB-ARBA"/>
</dbReference>
<evidence type="ECO:0000256" key="15">
    <source>
        <dbReference type="ARBA" id="ARBA00036478"/>
    </source>
</evidence>
<dbReference type="SUPFAM" id="SSF56104">
    <property type="entry name" value="SAICAR synthase-like"/>
    <property type="match status" value="1"/>
</dbReference>